<reference evidence="2 3" key="1">
    <citation type="submission" date="2019-03" db="EMBL/GenBank/DDBJ databases">
        <title>Genomic Encyclopedia of Type Strains, Phase IV (KMG-IV): sequencing the most valuable type-strain genomes for metagenomic binning, comparative biology and taxonomic classification.</title>
        <authorList>
            <person name="Goeker M."/>
        </authorList>
    </citation>
    <scope>NUCLEOTIDE SEQUENCE [LARGE SCALE GENOMIC DNA]</scope>
    <source>
        <strain evidence="2 3">DSM 102969</strain>
    </source>
</reference>
<dbReference type="OrthoDB" id="7950342at2"/>
<feature type="chain" id="PRO_5020216885" description="Peptidase YpeB-like protein" evidence="1">
    <location>
        <begin position="30"/>
        <end position="99"/>
    </location>
</feature>
<dbReference type="AlphaFoldDB" id="A0A4R6RAS5"/>
<accession>A0A4R6RAS5</accession>
<evidence type="ECO:0008006" key="4">
    <source>
        <dbReference type="Google" id="ProtNLM"/>
    </source>
</evidence>
<feature type="signal peptide" evidence="1">
    <location>
        <begin position="1"/>
        <end position="29"/>
    </location>
</feature>
<name>A0A4R6RAS5_9HYPH</name>
<dbReference type="Proteomes" id="UP000294547">
    <property type="component" value="Unassembled WGS sequence"/>
</dbReference>
<organism evidence="2 3">
    <name type="scientific">Oharaeibacter diazotrophicus</name>
    <dbReference type="NCBI Taxonomy" id="1920512"/>
    <lineage>
        <taxon>Bacteria</taxon>
        <taxon>Pseudomonadati</taxon>
        <taxon>Pseudomonadota</taxon>
        <taxon>Alphaproteobacteria</taxon>
        <taxon>Hyphomicrobiales</taxon>
        <taxon>Pleomorphomonadaceae</taxon>
        <taxon>Oharaeibacter</taxon>
    </lineage>
</organism>
<keyword evidence="3" id="KW-1185">Reference proteome</keyword>
<gene>
    <name evidence="2" type="ORF">EDD54_3167</name>
</gene>
<dbReference type="RefSeq" id="WP_126537959.1">
    <property type="nucleotide sequence ID" value="NZ_BSPM01000009.1"/>
</dbReference>
<comment type="caution">
    <text evidence="2">The sequence shown here is derived from an EMBL/GenBank/DDBJ whole genome shotgun (WGS) entry which is preliminary data.</text>
</comment>
<proteinExistence type="predicted"/>
<sequence length="99" mass="9933">MGRLAAPRAVRGILLATALLAAGAAPAAAACLSGQEARQAVASGQAQRLGAIARKVGGDIVDAQLCEQGGRLVYRLAVMVDGGAVVNVVVDARSGQRLR</sequence>
<evidence type="ECO:0000313" key="2">
    <source>
        <dbReference type="EMBL" id="TDP83210.1"/>
    </source>
</evidence>
<keyword evidence="1" id="KW-0732">Signal</keyword>
<dbReference type="EMBL" id="SNXY01000009">
    <property type="protein sequence ID" value="TDP83210.1"/>
    <property type="molecule type" value="Genomic_DNA"/>
</dbReference>
<protein>
    <recommendedName>
        <fullName evidence="4">Peptidase YpeB-like protein</fullName>
    </recommendedName>
</protein>
<evidence type="ECO:0000313" key="3">
    <source>
        <dbReference type="Proteomes" id="UP000294547"/>
    </source>
</evidence>
<dbReference type="PROSITE" id="PS51257">
    <property type="entry name" value="PROKAR_LIPOPROTEIN"/>
    <property type="match status" value="1"/>
</dbReference>
<evidence type="ECO:0000256" key="1">
    <source>
        <dbReference type="SAM" id="SignalP"/>
    </source>
</evidence>